<evidence type="ECO:0000259" key="3">
    <source>
        <dbReference type="Pfam" id="PF23639"/>
    </source>
</evidence>
<dbReference type="Proteomes" id="UP000284476">
    <property type="component" value="Unassembled WGS sequence"/>
</dbReference>
<organism evidence="4 5">
    <name type="scientific">Paenirhodobacter populi</name>
    <dbReference type="NCBI Taxonomy" id="2306993"/>
    <lineage>
        <taxon>Bacteria</taxon>
        <taxon>Pseudomonadati</taxon>
        <taxon>Pseudomonadota</taxon>
        <taxon>Alphaproteobacteria</taxon>
        <taxon>Rhodobacterales</taxon>
        <taxon>Rhodobacter group</taxon>
        <taxon>Paenirhodobacter</taxon>
    </lineage>
</organism>
<accession>A0A443JRI2</accession>
<evidence type="ECO:0000259" key="2">
    <source>
        <dbReference type="Pfam" id="PF13362"/>
    </source>
</evidence>
<dbReference type="EMBL" id="SAUZ01000004">
    <property type="protein sequence ID" value="RWR23111.1"/>
    <property type="molecule type" value="Genomic_DNA"/>
</dbReference>
<dbReference type="RefSeq" id="WP_128208095.1">
    <property type="nucleotide sequence ID" value="NZ_JBHRSO010000013.1"/>
</dbReference>
<gene>
    <name evidence="4" type="ORF">D2T30_05685</name>
</gene>
<evidence type="ECO:0000313" key="4">
    <source>
        <dbReference type="EMBL" id="RWR23111.1"/>
    </source>
</evidence>
<evidence type="ECO:0000256" key="1">
    <source>
        <dbReference type="SAM" id="MobiDB-lite"/>
    </source>
</evidence>
<proteinExistence type="predicted"/>
<evidence type="ECO:0000313" key="5">
    <source>
        <dbReference type="Proteomes" id="UP000284476"/>
    </source>
</evidence>
<reference evidence="4 5" key="1">
    <citation type="submission" date="2019-01" db="EMBL/GenBank/DDBJ databases">
        <title>Sinorhodobacter populi sp. nov. isolated from the symptomatic bark tissue of Populus euramericana canker.</title>
        <authorList>
            <person name="Xu G."/>
        </authorList>
    </citation>
    <scope>NUCLEOTIDE SEQUENCE [LARGE SCALE GENOMIC DNA]</scope>
    <source>
        <strain evidence="4 5">SK2B-1</strain>
    </source>
</reference>
<protein>
    <submittedName>
        <fullName evidence="4">DNA primase</fullName>
    </submittedName>
</protein>
<feature type="domain" description="DUF7146" evidence="3">
    <location>
        <begin position="125"/>
        <end position="228"/>
    </location>
</feature>
<dbReference type="InterPro" id="IPR006171">
    <property type="entry name" value="TOPRIM_dom"/>
</dbReference>
<dbReference type="Pfam" id="PF13362">
    <property type="entry name" value="Toprim_3"/>
    <property type="match status" value="1"/>
</dbReference>
<feature type="domain" description="Toprim" evidence="2">
    <location>
        <begin position="235"/>
        <end position="325"/>
    </location>
</feature>
<name>A0A443JRI2_9RHOB</name>
<comment type="caution">
    <text evidence="4">The sequence shown here is derived from an EMBL/GenBank/DDBJ whole genome shotgun (WGS) entry which is preliminary data.</text>
</comment>
<dbReference type="Pfam" id="PF23639">
    <property type="entry name" value="DUF7146"/>
    <property type="match status" value="1"/>
</dbReference>
<reference evidence="4 5" key="2">
    <citation type="submission" date="2019-01" db="EMBL/GenBank/DDBJ databases">
        <authorList>
            <person name="Li Y."/>
        </authorList>
    </citation>
    <scope>NUCLEOTIDE SEQUENCE [LARGE SCALE GENOMIC DNA]</scope>
    <source>
        <strain evidence="4 5">SK2B-1</strain>
    </source>
</reference>
<dbReference type="AlphaFoldDB" id="A0A443JRI2"/>
<dbReference type="InterPro" id="IPR055570">
    <property type="entry name" value="DUF7146"/>
</dbReference>
<sequence length="346" mass="37896">MSRLIASELATRLGRQAEAVCRHYLPAGRKTGRYWIVGDVHNSPGRSMFVRLTGPESGKGSAGRWQDAKTGEYGDLLDIIRERCGLHEFRDVANEATRFLGMPHPEPSRRPSPASLNRDASEFGDAARRLFRMSQNFGGSLAETYLRGRALTHLGHLPALRFHPRCFYRPEDGGLTEQWPALLAAITDLKGRQTGTHRTWLARDGSGKAPLDPPRRAMGDLLGHGVRFGACRDVLAAGEGIESVLSARELLPDLPMVAALSAGHLGALLLPERLKRLYILGERDAASEGAVERLAARAYESGIEPVPLLPALGDFNDDLRQLGRDALRISLQDQLIPGDFQRFASG</sequence>
<feature type="region of interest" description="Disordered" evidence="1">
    <location>
        <begin position="100"/>
        <end position="119"/>
    </location>
</feature>